<protein>
    <submittedName>
        <fullName evidence="1">Uncharacterized protein</fullName>
    </submittedName>
</protein>
<evidence type="ECO:0000313" key="1">
    <source>
        <dbReference type="EMBL" id="KAI4317694.1"/>
    </source>
</evidence>
<organism evidence="1 2">
    <name type="scientific">Bauhinia variegata</name>
    <name type="common">Purple orchid tree</name>
    <name type="synonym">Phanera variegata</name>
    <dbReference type="NCBI Taxonomy" id="167791"/>
    <lineage>
        <taxon>Eukaryota</taxon>
        <taxon>Viridiplantae</taxon>
        <taxon>Streptophyta</taxon>
        <taxon>Embryophyta</taxon>
        <taxon>Tracheophyta</taxon>
        <taxon>Spermatophyta</taxon>
        <taxon>Magnoliopsida</taxon>
        <taxon>eudicotyledons</taxon>
        <taxon>Gunneridae</taxon>
        <taxon>Pentapetalae</taxon>
        <taxon>rosids</taxon>
        <taxon>fabids</taxon>
        <taxon>Fabales</taxon>
        <taxon>Fabaceae</taxon>
        <taxon>Cercidoideae</taxon>
        <taxon>Cercideae</taxon>
        <taxon>Bauhiniinae</taxon>
        <taxon>Bauhinia</taxon>
    </lineage>
</organism>
<proteinExistence type="predicted"/>
<dbReference type="EMBL" id="CM039435">
    <property type="protein sequence ID" value="KAI4317694.1"/>
    <property type="molecule type" value="Genomic_DNA"/>
</dbReference>
<dbReference type="Proteomes" id="UP000828941">
    <property type="component" value="Chromosome 10"/>
</dbReference>
<name>A0ACB9M2M6_BAUVA</name>
<gene>
    <name evidence="1" type="ORF">L6164_025545</name>
</gene>
<reference evidence="1 2" key="1">
    <citation type="journal article" date="2022" name="DNA Res.">
        <title>Chromosomal-level genome assembly of the orchid tree Bauhinia variegata (Leguminosae; Cercidoideae) supports the allotetraploid origin hypothesis of Bauhinia.</title>
        <authorList>
            <person name="Zhong Y."/>
            <person name="Chen Y."/>
            <person name="Zheng D."/>
            <person name="Pang J."/>
            <person name="Liu Y."/>
            <person name="Luo S."/>
            <person name="Meng S."/>
            <person name="Qian L."/>
            <person name="Wei D."/>
            <person name="Dai S."/>
            <person name="Zhou R."/>
        </authorList>
    </citation>
    <scope>NUCLEOTIDE SEQUENCE [LARGE SCALE GENOMIC DNA]</scope>
    <source>
        <strain evidence="1">BV-YZ2020</strain>
    </source>
</reference>
<comment type="caution">
    <text evidence="1">The sequence shown here is derived from an EMBL/GenBank/DDBJ whole genome shotgun (WGS) entry which is preliminary data.</text>
</comment>
<evidence type="ECO:0000313" key="2">
    <source>
        <dbReference type="Proteomes" id="UP000828941"/>
    </source>
</evidence>
<keyword evidence="2" id="KW-1185">Reference proteome</keyword>
<sequence>MGNPNIRQKSKSREISINRRKRGVGFSNSANKVGEEWPFPSDSSFEFEELPSDIAIDILSRLIIMNFFNCRCVCKGWLRLNSTPRFVELQLARSLNDILLKTMPDSRQSWQINVIDVEEHENAP</sequence>
<accession>A0ACB9M2M6</accession>